<dbReference type="GO" id="GO:0017038">
    <property type="term" value="P:protein import"/>
    <property type="evidence" value="ECO:0007669"/>
    <property type="project" value="InterPro"/>
</dbReference>
<evidence type="ECO:0000256" key="4">
    <source>
        <dbReference type="ARBA" id="ARBA00022764"/>
    </source>
</evidence>
<evidence type="ECO:0000313" key="8">
    <source>
        <dbReference type="EMBL" id="SAY55256.1"/>
    </source>
</evidence>
<dbReference type="Proteomes" id="UP000190837">
    <property type="component" value="Unassembled WGS sequence"/>
</dbReference>
<dbReference type="InterPro" id="IPR007195">
    <property type="entry name" value="TolB_N"/>
</dbReference>
<dbReference type="HAMAP" id="MF_00671">
    <property type="entry name" value="TolB"/>
    <property type="match status" value="1"/>
</dbReference>
<comment type="subunit">
    <text evidence="5">The Tol-Pal system is composed of five core proteins: the inner membrane proteins TolA, TolQ and TolR, the periplasmic protein TolB and the outer membrane protein Pal. They form a network linking the inner and outer membranes and the peptidoglycan layer.</text>
</comment>
<evidence type="ECO:0000256" key="2">
    <source>
        <dbReference type="ARBA" id="ARBA00009820"/>
    </source>
</evidence>
<evidence type="ECO:0000259" key="7">
    <source>
        <dbReference type="Pfam" id="PF04052"/>
    </source>
</evidence>
<accession>A0A1C3HNQ7</accession>
<dbReference type="PANTHER" id="PTHR36842">
    <property type="entry name" value="PROTEIN TOLB HOMOLOG"/>
    <property type="match status" value="1"/>
</dbReference>
<dbReference type="RefSeq" id="WP_048713279.1">
    <property type="nucleotide sequence ID" value="NZ_FKLO01000014.1"/>
</dbReference>
<keyword evidence="5" id="KW-0131">Cell cycle</keyword>
<dbReference type="Pfam" id="PF04052">
    <property type="entry name" value="TolB_N"/>
    <property type="match status" value="1"/>
</dbReference>
<dbReference type="EMBL" id="FKLO01000014">
    <property type="protein sequence ID" value="SAY55256.1"/>
    <property type="molecule type" value="Genomic_DNA"/>
</dbReference>
<dbReference type="PANTHER" id="PTHR36842:SF1">
    <property type="entry name" value="PROTEIN TOLB"/>
    <property type="match status" value="1"/>
</dbReference>
<evidence type="ECO:0000256" key="6">
    <source>
        <dbReference type="SAM" id="MobiDB-lite"/>
    </source>
</evidence>
<protein>
    <recommendedName>
        <fullName evidence="5">Tol-Pal system protein TolB</fullName>
    </recommendedName>
</protein>
<dbReference type="Gene3D" id="3.40.50.10070">
    <property type="entry name" value="TolB, N-terminal domain"/>
    <property type="match status" value="1"/>
</dbReference>
<sequence precursor="true">MKTNQKWKVLGLCLLLPWTAAHAQVEVNVSGAQVAARPIAILPVQGDPGVKMDYIIASDLHKTGLFQPLDPKSFPENPASPAALQYPAWKQAGADYVVMGMMQGGNAGQFVLNDVNSASQLANENLRDADARQLAHQAADWILYRLTGKRGVFGTQLAYVLEQGGAKGARRYSLLVSDVDGANRREIYSSNEPILSPSWAPNGQAVAFVTYANHHAQVVIQNIGGGSRVVAQGDGISSAPAFSPDGNYLAFVQSENNNPDIYLLNLASGAKSRLTDHAAIDTEPAFSPDGNYIYFTSDRSGSPQIYRMSRNGGGAERVVSGSGYSANSDLSPDGSSLVLTRQSGGGYQIGTYDLASKRFDALTSGRLDEGASFAPNGQLIIYATKEGGRSVLKVINSKGGVAQTLSDSNGRLRDPAWGPDTRPQP</sequence>
<evidence type="ECO:0000256" key="3">
    <source>
        <dbReference type="ARBA" id="ARBA00022729"/>
    </source>
</evidence>
<comment type="subcellular location">
    <subcellularLocation>
        <location evidence="1 5">Periplasm</location>
    </subcellularLocation>
</comment>
<keyword evidence="5" id="KW-0132">Cell division</keyword>
<keyword evidence="4 5" id="KW-0574">Periplasm</keyword>
<feature type="domain" description="TolB N-terminal" evidence="7">
    <location>
        <begin position="26"/>
        <end position="121"/>
    </location>
</feature>
<gene>
    <name evidence="5" type="primary">tolB</name>
    <name evidence="8" type="ORF">CHUV0807_0196</name>
</gene>
<dbReference type="AlphaFoldDB" id="A0A1C3HNQ7"/>
<dbReference type="GO" id="GO:0042597">
    <property type="term" value="C:periplasmic space"/>
    <property type="evidence" value="ECO:0007669"/>
    <property type="project" value="UniProtKB-SubCell"/>
</dbReference>
<organism evidence="8 9">
    <name type="scientific">Cardiobacterium hominis</name>
    <dbReference type="NCBI Taxonomy" id="2718"/>
    <lineage>
        <taxon>Bacteria</taxon>
        <taxon>Pseudomonadati</taxon>
        <taxon>Pseudomonadota</taxon>
        <taxon>Gammaproteobacteria</taxon>
        <taxon>Cardiobacteriales</taxon>
        <taxon>Cardiobacteriaceae</taxon>
        <taxon>Cardiobacterium</taxon>
    </lineage>
</organism>
<feature type="chain" id="PRO_5009005388" description="Tol-Pal system protein TolB" evidence="5">
    <location>
        <begin position="24"/>
        <end position="425"/>
    </location>
</feature>
<dbReference type="GO" id="GO:0051301">
    <property type="term" value="P:cell division"/>
    <property type="evidence" value="ECO:0007669"/>
    <property type="project" value="UniProtKB-UniRule"/>
</dbReference>
<dbReference type="Gene3D" id="2.120.10.30">
    <property type="entry name" value="TolB, C-terminal domain"/>
    <property type="match status" value="1"/>
</dbReference>
<dbReference type="InterPro" id="IPR011042">
    <property type="entry name" value="6-blade_b-propeller_TolB-like"/>
</dbReference>
<proteinExistence type="inferred from homology"/>
<dbReference type="InterPro" id="IPR011659">
    <property type="entry name" value="WD40"/>
</dbReference>
<comment type="similarity">
    <text evidence="2 5">Belongs to the TolB family.</text>
</comment>
<feature type="region of interest" description="Disordered" evidence="6">
    <location>
        <begin position="405"/>
        <end position="425"/>
    </location>
</feature>
<dbReference type="SUPFAM" id="SSF69304">
    <property type="entry name" value="Tricorn protease N-terminal domain"/>
    <property type="match status" value="1"/>
</dbReference>
<evidence type="ECO:0000256" key="5">
    <source>
        <dbReference type="HAMAP-Rule" id="MF_00671"/>
    </source>
</evidence>
<name>A0A1C3HNQ7_9GAMM</name>
<evidence type="ECO:0000313" key="9">
    <source>
        <dbReference type="Proteomes" id="UP000190837"/>
    </source>
</evidence>
<keyword evidence="3 5" id="KW-0732">Signal</keyword>
<dbReference type="Pfam" id="PF07676">
    <property type="entry name" value="PD40"/>
    <property type="match status" value="4"/>
</dbReference>
<dbReference type="NCBIfam" id="TIGR02800">
    <property type="entry name" value="propeller_TolB"/>
    <property type="match status" value="1"/>
</dbReference>
<comment type="function">
    <text evidence="5">Part of the Tol-Pal system, which plays a role in outer membrane invagination during cell division and is important for maintaining outer membrane integrity.</text>
</comment>
<feature type="signal peptide" evidence="5">
    <location>
        <begin position="1"/>
        <end position="23"/>
    </location>
</feature>
<reference evidence="9" key="1">
    <citation type="submission" date="2016-04" db="EMBL/GenBank/DDBJ databases">
        <authorList>
            <person name="Tagini F."/>
        </authorList>
    </citation>
    <scope>NUCLEOTIDE SEQUENCE [LARGE SCALE GENOMIC DNA]</scope>
    <source>
        <strain evidence="9">CHUV0807</strain>
    </source>
</reference>
<dbReference type="SUPFAM" id="SSF52964">
    <property type="entry name" value="TolB, N-terminal domain"/>
    <property type="match status" value="1"/>
</dbReference>
<dbReference type="InterPro" id="IPR014167">
    <property type="entry name" value="Tol-Pal_TolB"/>
</dbReference>
<evidence type="ECO:0000256" key="1">
    <source>
        <dbReference type="ARBA" id="ARBA00004418"/>
    </source>
</evidence>